<keyword evidence="2" id="KW-0653">Protein transport</keyword>
<evidence type="ECO:0000256" key="2">
    <source>
        <dbReference type="ARBA" id="ARBA00022927"/>
    </source>
</evidence>
<evidence type="ECO:0000256" key="4">
    <source>
        <dbReference type="ARBA" id="ARBA00023054"/>
    </source>
</evidence>
<dbReference type="InterPro" id="IPR019460">
    <property type="entry name" value="Atg11_C"/>
</dbReference>
<dbReference type="PANTHER" id="PTHR13222:SF1">
    <property type="entry name" value="RB1-INDUCIBLE COILED-COIL PROTEIN 1"/>
    <property type="match status" value="1"/>
</dbReference>
<evidence type="ECO:0000256" key="5">
    <source>
        <dbReference type="SAM" id="Coils"/>
    </source>
</evidence>
<proteinExistence type="predicted"/>
<dbReference type="GO" id="GO:0034727">
    <property type="term" value="P:piecemeal microautophagy of the nucleus"/>
    <property type="evidence" value="ECO:0007669"/>
    <property type="project" value="TreeGrafter"/>
</dbReference>
<dbReference type="GO" id="GO:0000045">
    <property type="term" value="P:autophagosome assembly"/>
    <property type="evidence" value="ECO:0007669"/>
    <property type="project" value="InterPro"/>
</dbReference>
<feature type="compositionally biased region" description="Basic and acidic residues" evidence="6">
    <location>
        <begin position="1097"/>
        <end position="1110"/>
    </location>
</feature>
<evidence type="ECO:0000313" key="9">
    <source>
        <dbReference type="EMBL" id="KAE8126031.1"/>
    </source>
</evidence>
<feature type="coiled-coil region" evidence="5">
    <location>
        <begin position="985"/>
        <end position="1012"/>
    </location>
</feature>
<keyword evidence="1" id="KW-0813">Transport</keyword>
<keyword evidence="3" id="KW-0072">Autophagy</keyword>
<dbReference type="GO" id="GO:1990316">
    <property type="term" value="C:Atg1/ULK1 kinase complex"/>
    <property type="evidence" value="ECO:0007669"/>
    <property type="project" value="TreeGrafter"/>
</dbReference>
<evidence type="ECO:0000259" key="8">
    <source>
        <dbReference type="Pfam" id="PF10377"/>
    </source>
</evidence>
<protein>
    <submittedName>
        <fullName evidence="9">Uncharacterized protein</fullName>
    </submittedName>
</protein>
<dbReference type="EMBL" id="CM017328">
    <property type="protein sequence ID" value="KAE8126031.1"/>
    <property type="molecule type" value="Genomic_DNA"/>
</dbReference>
<feature type="region of interest" description="Disordered" evidence="6">
    <location>
        <begin position="93"/>
        <end position="127"/>
    </location>
</feature>
<evidence type="ECO:0000256" key="1">
    <source>
        <dbReference type="ARBA" id="ARBA00022448"/>
    </source>
</evidence>
<dbReference type="InterPro" id="IPR045326">
    <property type="entry name" value="ATG17-like_dom"/>
</dbReference>
<dbReference type="PANTHER" id="PTHR13222">
    <property type="entry name" value="RB1-INDUCIBLE COILED-COIL"/>
    <property type="match status" value="1"/>
</dbReference>
<accession>A0A5N6RXD9</accession>
<dbReference type="GO" id="GO:0034045">
    <property type="term" value="C:phagophore assembly site membrane"/>
    <property type="evidence" value="ECO:0007669"/>
    <property type="project" value="TreeGrafter"/>
</dbReference>
<dbReference type="OrthoDB" id="447953at2759"/>
<dbReference type="InterPro" id="IPR040040">
    <property type="entry name" value="ATG11"/>
</dbReference>
<name>A0A5N6RXD9_9ROSI</name>
<keyword evidence="4 5" id="KW-0175">Coiled coil</keyword>
<organism evidence="9 10">
    <name type="scientific">Carpinus fangiana</name>
    <dbReference type="NCBI Taxonomy" id="176857"/>
    <lineage>
        <taxon>Eukaryota</taxon>
        <taxon>Viridiplantae</taxon>
        <taxon>Streptophyta</taxon>
        <taxon>Embryophyta</taxon>
        <taxon>Tracheophyta</taxon>
        <taxon>Spermatophyta</taxon>
        <taxon>Magnoliopsida</taxon>
        <taxon>eudicotyledons</taxon>
        <taxon>Gunneridae</taxon>
        <taxon>Pentapetalae</taxon>
        <taxon>rosids</taxon>
        <taxon>fabids</taxon>
        <taxon>Fagales</taxon>
        <taxon>Betulaceae</taxon>
        <taxon>Carpinus</taxon>
    </lineage>
</organism>
<dbReference type="Pfam" id="PF10377">
    <property type="entry name" value="ATG11"/>
    <property type="match status" value="1"/>
</dbReference>
<dbReference type="Proteomes" id="UP000327013">
    <property type="component" value="Chromosome 8"/>
</dbReference>
<feature type="coiled-coil region" evidence="5">
    <location>
        <begin position="827"/>
        <end position="889"/>
    </location>
</feature>
<dbReference type="GO" id="GO:0000422">
    <property type="term" value="P:autophagy of mitochondrion"/>
    <property type="evidence" value="ECO:0007669"/>
    <property type="project" value="TreeGrafter"/>
</dbReference>
<feature type="domain" description="Autophagy protein ATG17-like" evidence="7">
    <location>
        <begin position="146"/>
        <end position="486"/>
    </location>
</feature>
<dbReference type="GO" id="GO:0015031">
    <property type="term" value="P:protein transport"/>
    <property type="evidence" value="ECO:0007669"/>
    <property type="project" value="UniProtKB-KW"/>
</dbReference>
<gene>
    <name evidence="9" type="ORF">FH972_020786</name>
</gene>
<evidence type="ECO:0000259" key="7">
    <source>
        <dbReference type="Pfam" id="PF04108"/>
    </source>
</evidence>
<dbReference type="GO" id="GO:0019901">
    <property type="term" value="F:protein kinase binding"/>
    <property type="evidence" value="ECO:0007669"/>
    <property type="project" value="TreeGrafter"/>
</dbReference>
<evidence type="ECO:0000313" key="10">
    <source>
        <dbReference type="Proteomes" id="UP000327013"/>
    </source>
</evidence>
<evidence type="ECO:0000256" key="3">
    <source>
        <dbReference type="ARBA" id="ARBA00023006"/>
    </source>
</evidence>
<feature type="region of interest" description="Disordered" evidence="6">
    <location>
        <begin position="1087"/>
        <end position="1115"/>
    </location>
</feature>
<dbReference type="Pfam" id="PF04108">
    <property type="entry name" value="ATG17_like"/>
    <property type="match status" value="1"/>
</dbReference>
<evidence type="ECO:0000256" key="6">
    <source>
        <dbReference type="SAM" id="MobiDB-lite"/>
    </source>
</evidence>
<dbReference type="GO" id="GO:0061709">
    <property type="term" value="P:reticulophagy"/>
    <property type="evidence" value="ECO:0007669"/>
    <property type="project" value="TreeGrafter"/>
</dbReference>
<dbReference type="AlphaFoldDB" id="A0A5N6RXD9"/>
<feature type="domain" description="Autophagy-related protein 11 C-terminal" evidence="8">
    <location>
        <begin position="994"/>
        <end position="1144"/>
    </location>
</feature>
<dbReference type="GO" id="GO:0060090">
    <property type="term" value="F:molecular adaptor activity"/>
    <property type="evidence" value="ECO:0007669"/>
    <property type="project" value="TreeGrafter"/>
</dbReference>
<keyword evidence="10" id="KW-1185">Reference proteome</keyword>
<sequence length="1156" mass="130162">MSSSISQGSVHGGKLIVQIAENGHSFELDCDETTPVEAVMRTIESVSMISFNDQLVLCLDMKLEPQRLLSAYKLPSVDREVFIFNKARLQTNSLPPPPEQVDVLDIADPPSPSSTHNPHPLDDASDPALKALPSYERQFRYHYQRGHAIYSRSQVKYENCERLLQELLVQERALEVATGNLDQYYKMINQNYTDFMKRYSQQRRVHSDLLMNFGRDIEKLRSIKLPPGVQTATRKCLLDFVKEENLRKSAENCNGSHRQFENKVSQFKQMFGEVKRKVEDLFASRTLSPTRNLEVEVMIKNHQQCINEQKSILQSLSKDVNTVKKLVDDCLSSQLSSSLRPHDAVSALGPMYDIHDKNHLRKMQDFDSAISELLDTCREKKNEMNIFVHNYMRNIAYVTYVIKDAKLQFPVFREAMVRQDDLFMDLKLVHGIGPAYRGCLAEVVRRKASMKLYMGMAGQLAERFATKREDEVRRREEFLKAYGSYIPRDVLASMGLYDTPSQCNVNIAPFDTGLLDIDISDLDRYAPEYLAGLPSKGEKHGSLKDSFSLSNDSSLSAEIEEISVDTEELLEGCELVEIAGTSKMEVENAKLKAELASAIALICSLSHEFEYESLDDNKLDGILKKAAEKTAEALHLKDEYGKHLQSMLRTKQMQCVSYEKRIQELEQRLSDRYMQGQNLSSNKDTTDFALLAEKAEDCKPEILGSEAHIPCISTSEPMDEVSCISNSLDAKLGLFTGQPAKAREGVDENMLDSSGIQNHQLDSSMLEPHREELLLSDRAGKDKMVEQLGMSFTNSSTAESMPEHLNILPSDPPAELGLDSKVSSDLLMELQSALADKSDQLTETETKFKASMEEVALLRRESEASRKLLDESQMNCAHLENCLHEAREEAQTHLCAADRRASEYSALRASALKMRGRFERLRSCVHAQGGVAAFADSLHTLAQSLANSLNDNEDDDTADFRRCVRVLADKVSFLSGHREELIGKHLRVEAANEQLRKDLEEKKELVKTLYTKHQLEKQANKEKICFGRLEVHEIAAFVLNSAGHYEAISRNCSNYYLSAESVALFADHLPSRPNYIVGQIVHIERQTVKSSPPTSTRPEHGRADQTDHLTSDMGTDRLTLNSGSTLNPFGLPIGCEYFVVTVAMLPDTTIHSPPPS</sequence>
<dbReference type="GO" id="GO:0034517">
    <property type="term" value="P:ribophagy"/>
    <property type="evidence" value="ECO:0007669"/>
    <property type="project" value="TreeGrafter"/>
</dbReference>
<reference evidence="9 10" key="1">
    <citation type="submission" date="2019-06" db="EMBL/GenBank/DDBJ databases">
        <title>A chromosomal-level reference genome of Carpinus fangiana (Coryloideae, Betulaceae).</title>
        <authorList>
            <person name="Yang X."/>
            <person name="Wang Z."/>
            <person name="Zhang L."/>
            <person name="Hao G."/>
            <person name="Liu J."/>
            <person name="Yang Y."/>
        </authorList>
    </citation>
    <scope>NUCLEOTIDE SEQUENCE [LARGE SCALE GENOMIC DNA]</scope>
    <source>
        <strain evidence="9">Cfa_2016G</strain>
        <tissue evidence="9">Leaf</tissue>
    </source>
</reference>